<dbReference type="HOGENOM" id="CLU_3069162_0_0_1"/>
<dbReference type="VEuPathDB" id="FungiDB:LEMA_uP004210.1"/>
<dbReference type="EMBL" id="FP929139">
    <property type="protein sequence ID" value="CBY01634.1"/>
    <property type="molecule type" value="Genomic_DNA"/>
</dbReference>
<dbReference type="InParanoid" id="E5AEJ5"/>
<evidence type="ECO:0000313" key="2">
    <source>
        <dbReference type="Proteomes" id="UP000002668"/>
    </source>
</evidence>
<keyword evidence="2" id="KW-1185">Reference proteome</keyword>
<sequence>MLLEDQRHLHEDLERLEDAAAERLLEDPPHVSTALSCRIAFHQHALSSRIALY</sequence>
<organism evidence="1 2">
    <name type="scientific">Leptosphaeria maculans (strain JN3 / isolate v23.1.3 / race Av1-4-5-6-7-8)</name>
    <name type="common">Blackleg fungus</name>
    <name type="synonym">Phoma lingam</name>
    <dbReference type="NCBI Taxonomy" id="985895"/>
    <lineage>
        <taxon>Eukaryota</taxon>
        <taxon>Fungi</taxon>
        <taxon>Dikarya</taxon>
        <taxon>Ascomycota</taxon>
        <taxon>Pezizomycotina</taxon>
        <taxon>Dothideomycetes</taxon>
        <taxon>Pleosporomycetidae</taxon>
        <taxon>Pleosporales</taxon>
        <taxon>Pleosporineae</taxon>
        <taxon>Leptosphaeriaceae</taxon>
        <taxon>Plenodomus</taxon>
        <taxon>Plenodomus lingam/Leptosphaeria maculans species complex</taxon>
    </lineage>
</organism>
<gene>
    <name evidence="1" type="ORF">LEMA_uP004210.1</name>
</gene>
<name>E5AEJ5_LEPMJ</name>
<evidence type="ECO:0000313" key="1">
    <source>
        <dbReference type="EMBL" id="CBY01634.1"/>
    </source>
</evidence>
<dbReference type="AlphaFoldDB" id="E5AEJ5"/>
<dbReference type="Proteomes" id="UP000002668">
    <property type="component" value="Genome"/>
</dbReference>
<reference evidence="2" key="1">
    <citation type="journal article" date="2011" name="Nat. Commun.">
        <title>Effector diversification within compartments of the Leptosphaeria maculans genome affected by Repeat-Induced Point mutations.</title>
        <authorList>
            <person name="Rouxel T."/>
            <person name="Grandaubert J."/>
            <person name="Hane J.K."/>
            <person name="Hoede C."/>
            <person name="van de Wouw A.P."/>
            <person name="Couloux A."/>
            <person name="Dominguez V."/>
            <person name="Anthouard V."/>
            <person name="Bally P."/>
            <person name="Bourras S."/>
            <person name="Cozijnsen A.J."/>
            <person name="Ciuffetti L.M."/>
            <person name="Degrave A."/>
            <person name="Dilmaghani A."/>
            <person name="Duret L."/>
            <person name="Fudal I."/>
            <person name="Goodwin S.B."/>
            <person name="Gout L."/>
            <person name="Glaser N."/>
            <person name="Linglin J."/>
            <person name="Kema G.H.J."/>
            <person name="Lapalu N."/>
            <person name="Lawrence C.B."/>
            <person name="May K."/>
            <person name="Meyer M."/>
            <person name="Ollivier B."/>
            <person name="Poulain J."/>
            <person name="Schoch C.L."/>
            <person name="Simon A."/>
            <person name="Spatafora J.W."/>
            <person name="Stachowiak A."/>
            <person name="Turgeon B.G."/>
            <person name="Tyler B.M."/>
            <person name="Vincent D."/>
            <person name="Weissenbach J."/>
            <person name="Amselem J."/>
            <person name="Quesneville H."/>
            <person name="Oliver R.P."/>
            <person name="Wincker P."/>
            <person name="Balesdent M.-H."/>
            <person name="Howlett B.J."/>
        </authorList>
    </citation>
    <scope>NUCLEOTIDE SEQUENCE [LARGE SCALE GENOMIC DNA]</scope>
    <source>
        <strain evidence="2">JN3 / isolate v23.1.3 / race Av1-4-5-6-7-8</strain>
    </source>
</reference>
<accession>E5AEJ5</accession>
<proteinExistence type="predicted"/>
<protein>
    <submittedName>
        <fullName evidence="1">Predicted protein</fullName>
    </submittedName>
</protein>